<evidence type="ECO:0000256" key="4">
    <source>
        <dbReference type="ARBA" id="ARBA00022946"/>
    </source>
</evidence>
<dbReference type="SUPFAM" id="SSF54373">
    <property type="entry name" value="FAD-linked reductases, C-terminal domain"/>
    <property type="match status" value="1"/>
</dbReference>
<reference evidence="9 10" key="1">
    <citation type="submission" date="2016-06" db="EMBL/GenBank/DDBJ databases">
        <title>Respiratory ammonification of nitrate coupled to the oxidation of elemental sulfur in deep-sea autotrophic thermophilic bacteria.</title>
        <authorList>
            <person name="Slobodkina G.B."/>
            <person name="Mardanov A.V."/>
            <person name="Ravin N.V."/>
            <person name="Frolova A.A."/>
            <person name="Viryasiv M.B."/>
            <person name="Chernyh N.A."/>
            <person name="Bonch-Osmolovskaya E.A."/>
            <person name="Slobodkin A.I."/>
        </authorList>
    </citation>
    <scope>NUCLEOTIDE SEQUENCE [LARGE SCALE GENOMIC DNA]</scope>
    <source>
        <strain evidence="9 10">S69</strain>
    </source>
</reference>
<dbReference type="FunFam" id="1.10.3110.10:FF:000002">
    <property type="entry name" value="Protoporphyrinogen oxidase"/>
    <property type="match status" value="1"/>
</dbReference>
<dbReference type="Proteomes" id="UP000093080">
    <property type="component" value="Unassembled WGS sequence"/>
</dbReference>
<evidence type="ECO:0000256" key="2">
    <source>
        <dbReference type="ARBA" id="ARBA00022630"/>
    </source>
</evidence>
<proteinExistence type="inferred from homology"/>
<dbReference type="EMBL" id="MAGO01000006">
    <property type="protein sequence ID" value="OCC15228.1"/>
    <property type="molecule type" value="Genomic_DNA"/>
</dbReference>
<keyword evidence="6 7" id="KW-0350">Heme biosynthesis</keyword>
<protein>
    <recommendedName>
        <fullName evidence="7">Coproporphyrinogen III oxidase</fullName>
        <ecNumber evidence="7">1.3.3.15</ecNumber>
    </recommendedName>
</protein>
<evidence type="ECO:0000259" key="8">
    <source>
        <dbReference type="Pfam" id="PF01593"/>
    </source>
</evidence>
<comment type="caution">
    <text evidence="9">The sequence shown here is derived from an EMBL/GenBank/DDBJ whole genome shotgun (WGS) entry which is preliminary data.</text>
</comment>
<dbReference type="InterPro" id="IPR036188">
    <property type="entry name" value="FAD/NAD-bd_sf"/>
</dbReference>
<dbReference type="InterPro" id="IPR050464">
    <property type="entry name" value="Zeta_carotene_desat/Oxidored"/>
</dbReference>
<keyword evidence="5 7" id="KW-0560">Oxidoreductase</keyword>
<comment type="similarity">
    <text evidence="7">Belongs to the protoporphyrinogen/coproporphyrinogen oxidase family. Coproporphyrinogen III oxidase subfamily.</text>
</comment>
<dbReference type="Gene3D" id="3.50.50.60">
    <property type="entry name" value="FAD/NAD(P)-binding domain"/>
    <property type="match status" value="1"/>
</dbReference>
<feature type="domain" description="Amine oxidase" evidence="8">
    <location>
        <begin position="11"/>
        <end position="408"/>
    </location>
</feature>
<dbReference type="EC" id="1.3.3.15" evidence="7"/>
<dbReference type="InterPro" id="IPR004572">
    <property type="entry name" value="Protoporphyrinogen_oxidase"/>
</dbReference>
<keyword evidence="2 7" id="KW-0285">Flavoprotein</keyword>
<comment type="catalytic activity">
    <reaction evidence="7">
        <text>coproporphyrinogen III + 3 O2 = coproporphyrin III + 3 H2O2</text>
        <dbReference type="Rhea" id="RHEA:43436"/>
        <dbReference type="ChEBI" id="CHEBI:15379"/>
        <dbReference type="ChEBI" id="CHEBI:16240"/>
        <dbReference type="ChEBI" id="CHEBI:57309"/>
        <dbReference type="ChEBI" id="CHEBI:131725"/>
        <dbReference type="EC" id="1.3.3.15"/>
    </reaction>
</comment>
<evidence type="ECO:0000256" key="7">
    <source>
        <dbReference type="RuleBase" id="RU364052"/>
    </source>
</evidence>
<dbReference type="RefSeq" id="WP_067617984.1">
    <property type="nucleotide sequence ID" value="NZ_MAGO01000006.1"/>
</dbReference>
<dbReference type="Gene3D" id="1.10.3110.10">
    <property type="entry name" value="protoporphyrinogen ix oxidase, domain 3"/>
    <property type="match status" value="1"/>
</dbReference>
<keyword evidence="7" id="KW-0963">Cytoplasm</keyword>
<dbReference type="GO" id="GO:0004729">
    <property type="term" value="F:oxygen-dependent protoporphyrinogen oxidase activity"/>
    <property type="evidence" value="ECO:0007669"/>
    <property type="project" value="UniProtKB-UniRule"/>
</dbReference>
<name>A0A1B9F5K4_9BACT</name>
<keyword evidence="3 7" id="KW-0274">FAD</keyword>
<evidence type="ECO:0000256" key="1">
    <source>
        <dbReference type="ARBA" id="ARBA00001974"/>
    </source>
</evidence>
<dbReference type="SUPFAM" id="SSF51905">
    <property type="entry name" value="FAD/NAD(P)-binding domain"/>
    <property type="match status" value="1"/>
</dbReference>
<keyword evidence="4" id="KW-0809">Transit peptide</keyword>
<dbReference type="PANTHER" id="PTHR42923:SF3">
    <property type="entry name" value="PROTOPORPHYRINOGEN OXIDASE"/>
    <property type="match status" value="1"/>
</dbReference>
<comment type="pathway">
    <text evidence="7">Porphyrin-containing compound metabolism; protoheme biosynthesis.</text>
</comment>
<evidence type="ECO:0000256" key="3">
    <source>
        <dbReference type="ARBA" id="ARBA00022827"/>
    </source>
</evidence>
<comment type="subcellular location">
    <subcellularLocation>
        <location evidence="7">Cytoplasm</location>
    </subcellularLocation>
</comment>
<evidence type="ECO:0000313" key="10">
    <source>
        <dbReference type="Proteomes" id="UP000093080"/>
    </source>
</evidence>
<dbReference type="STRING" id="1156395.DBT_1351"/>
<dbReference type="AlphaFoldDB" id="A0A1B9F5K4"/>
<dbReference type="PANTHER" id="PTHR42923">
    <property type="entry name" value="PROTOPORPHYRINOGEN OXIDASE"/>
    <property type="match status" value="1"/>
</dbReference>
<dbReference type="InterPro" id="IPR002937">
    <property type="entry name" value="Amino_oxidase"/>
</dbReference>
<evidence type="ECO:0000256" key="5">
    <source>
        <dbReference type="ARBA" id="ARBA00023002"/>
    </source>
</evidence>
<dbReference type="PATRIC" id="fig|1156395.6.peg.1364"/>
<dbReference type="GO" id="GO:0006783">
    <property type="term" value="P:heme biosynthetic process"/>
    <property type="evidence" value="ECO:0007669"/>
    <property type="project" value="UniProtKB-UniRule"/>
</dbReference>
<sequence>MAKIVIIGGGLSGLSLAYFLRENRPSYEILLLEKESILGGKARTEKNEGFLVELGVNGVLDNKPSTVGLAKRLGLEILMSNQNSKRRFVVKDSGLKRLPESPVDFLSSDLLSISGRLRVLMEPFIPKASGIGDESLESFAIRRLGNEAFKRLIDPMATGIFAGDPARLSLKSCFPRIWELESQYGSLIRAMIKLTMEAKRAKSGKKVEAGPGGNLVSFNEGMSELVNALKEDLGPDIIKCGSEVTEIIKKGRFEWEVHLKNGEAIECSHVVLSCPAKETASLTKDSIPELSRLANSIDYPPIAIVAFGIRPKWVDRDLNGFGFLSPGPENRSILGTLWDSSIFPNRAPVGWILLRSLLGGARRRDIPYKSNQTLIDLTYKELKELMGLKKAPDYIKIHRWRHAIPQYNIGHQGRVEKLFKILKKNSGLFVRCNWVGGVSLNDCIQNSFELANKI</sequence>
<comment type="function">
    <text evidence="7">Involved in coproporphyrin-dependent heme b biosynthesis. Catalyzes the oxidation of coproporphyrinogen III to coproporphyrin III.</text>
</comment>
<comment type="cofactor">
    <cofactor evidence="1 7">
        <name>FAD</name>
        <dbReference type="ChEBI" id="CHEBI:57692"/>
    </cofactor>
</comment>
<organism evidence="9 10">
    <name type="scientific">Dissulfuribacter thermophilus</name>
    <dbReference type="NCBI Taxonomy" id="1156395"/>
    <lineage>
        <taxon>Bacteria</taxon>
        <taxon>Pseudomonadati</taxon>
        <taxon>Thermodesulfobacteriota</taxon>
        <taxon>Dissulfuribacteria</taxon>
        <taxon>Dissulfuribacterales</taxon>
        <taxon>Dissulfuribacteraceae</taxon>
        <taxon>Dissulfuribacter</taxon>
    </lineage>
</organism>
<evidence type="ECO:0000256" key="6">
    <source>
        <dbReference type="ARBA" id="ARBA00023133"/>
    </source>
</evidence>
<dbReference type="OrthoDB" id="20837at2"/>
<evidence type="ECO:0000313" key="9">
    <source>
        <dbReference type="EMBL" id="OCC15228.1"/>
    </source>
</evidence>
<dbReference type="GO" id="GO:0005737">
    <property type="term" value="C:cytoplasm"/>
    <property type="evidence" value="ECO:0007669"/>
    <property type="project" value="UniProtKB-SubCell"/>
</dbReference>
<accession>A0A1B9F5K4</accession>
<dbReference type="Gene3D" id="3.90.660.20">
    <property type="entry name" value="Protoporphyrinogen oxidase, mitochondrial, domain 2"/>
    <property type="match status" value="1"/>
</dbReference>
<dbReference type="NCBIfam" id="TIGR00562">
    <property type="entry name" value="proto_IX_ox"/>
    <property type="match status" value="1"/>
</dbReference>
<dbReference type="Pfam" id="PF01593">
    <property type="entry name" value="Amino_oxidase"/>
    <property type="match status" value="1"/>
</dbReference>
<gene>
    <name evidence="9" type="ORF">DBT_1351</name>
</gene>
<keyword evidence="10" id="KW-1185">Reference proteome</keyword>